<sequence length="262" mass="27024">MNRAAIVTGAARGLGRAIALELARRGERVALFDLDLAGAEETARLVRDAGGAGRSDGAAGEAERMAAAFSVDVSDETSVRAGVAAAAARLGPPLILVNNAGVLRDDLLFKMSEQSWDTIMDVHLKGAFLMTREVQSHMVESGWGRIVNLSSTSALGNAGQANYATAKAGIQGFTKTLALELGRFGITANAVAPGFTVTDMTRSVAERLGIGFDELVAREAAATAVRRVGAPEDIANAVAFFASEASGFVSGQVLYVAGGPRG</sequence>
<evidence type="ECO:0000256" key="1">
    <source>
        <dbReference type="ARBA" id="ARBA00006484"/>
    </source>
</evidence>
<dbReference type="PANTHER" id="PTHR42760">
    <property type="entry name" value="SHORT-CHAIN DEHYDROGENASES/REDUCTASES FAMILY MEMBER"/>
    <property type="match status" value="1"/>
</dbReference>
<dbReference type="RefSeq" id="WP_130109301.1">
    <property type="nucleotide sequence ID" value="NZ_CP035806.1"/>
</dbReference>
<dbReference type="GO" id="GO:0030497">
    <property type="term" value="P:fatty acid elongation"/>
    <property type="evidence" value="ECO:0007669"/>
    <property type="project" value="TreeGrafter"/>
</dbReference>
<evidence type="ECO:0000256" key="2">
    <source>
        <dbReference type="ARBA" id="ARBA00023002"/>
    </source>
</evidence>
<name>A0A4P6KD79_9MICO</name>
<dbReference type="EMBL" id="CP035806">
    <property type="protein sequence ID" value="QBE48162.1"/>
    <property type="molecule type" value="Genomic_DNA"/>
</dbReference>
<evidence type="ECO:0000313" key="5">
    <source>
        <dbReference type="Proteomes" id="UP000289260"/>
    </source>
</evidence>
<comment type="similarity">
    <text evidence="1">Belongs to the short-chain dehydrogenases/reductases (SDR) family.</text>
</comment>
<dbReference type="GO" id="GO:0016616">
    <property type="term" value="F:oxidoreductase activity, acting on the CH-OH group of donors, NAD or NADP as acceptor"/>
    <property type="evidence" value="ECO:0007669"/>
    <property type="project" value="UniProtKB-ARBA"/>
</dbReference>
<dbReference type="FunFam" id="3.40.50.720:FF:000173">
    <property type="entry name" value="3-oxoacyl-[acyl-carrier protein] reductase"/>
    <property type="match status" value="1"/>
</dbReference>
<keyword evidence="2" id="KW-0560">Oxidoreductase</keyword>
<evidence type="ECO:0000259" key="3">
    <source>
        <dbReference type="SMART" id="SM00822"/>
    </source>
</evidence>
<accession>A0A4P6KD79</accession>
<dbReference type="KEGG" id="ltr:EVS81_04390"/>
<dbReference type="InterPro" id="IPR036291">
    <property type="entry name" value="NAD(P)-bd_dom_sf"/>
</dbReference>
<keyword evidence="5" id="KW-1185">Reference proteome</keyword>
<dbReference type="InterPro" id="IPR057326">
    <property type="entry name" value="KR_dom"/>
</dbReference>
<gene>
    <name evidence="4" type="ORF">EVS81_04390</name>
</gene>
<dbReference type="Pfam" id="PF13561">
    <property type="entry name" value="adh_short_C2"/>
    <property type="match status" value="1"/>
</dbReference>
<dbReference type="Proteomes" id="UP000289260">
    <property type="component" value="Chromosome"/>
</dbReference>
<proteinExistence type="inferred from homology"/>
<dbReference type="SUPFAM" id="SSF51735">
    <property type="entry name" value="NAD(P)-binding Rossmann-fold domains"/>
    <property type="match status" value="1"/>
</dbReference>
<dbReference type="Gene3D" id="3.40.50.720">
    <property type="entry name" value="NAD(P)-binding Rossmann-like Domain"/>
    <property type="match status" value="1"/>
</dbReference>
<dbReference type="SMART" id="SM00822">
    <property type="entry name" value="PKS_KR"/>
    <property type="match status" value="1"/>
</dbReference>
<dbReference type="AlphaFoldDB" id="A0A4P6KD79"/>
<organism evidence="4 5">
    <name type="scientific">Leucobacter triazinivorans</name>
    <dbReference type="NCBI Taxonomy" id="1784719"/>
    <lineage>
        <taxon>Bacteria</taxon>
        <taxon>Bacillati</taxon>
        <taxon>Actinomycetota</taxon>
        <taxon>Actinomycetes</taxon>
        <taxon>Micrococcales</taxon>
        <taxon>Microbacteriaceae</taxon>
        <taxon>Leucobacter</taxon>
    </lineage>
</organism>
<dbReference type="OrthoDB" id="9804774at2"/>
<reference evidence="4 5" key="1">
    <citation type="submission" date="2019-02" db="EMBL/GenBank/DDBJ databases">
        <authorList>
            <person name="Sun L."/>
            <person name="Pan D."/>
            <person name="Wu X."/>
        </authorList>
    </citation>
    <scope>NUCLEOTIDE SEQUENCE [LARGE SCALE GENOMIC DNA]</scope>
    <source>
        <strain evidence="4 5">JW-1</strain>
    </source>
</reference>
<evidence type="ECO:0000313" key="4">
    <source>
        <dbReference type="EMBL" id="QBE48162.1"/>
    </source>
</evidence>
<dbReference type="PANTHER" id="PTHR42760:SF40">
    <property type="entry name" value="3-OXOACYL-[ACYL-CARRIER-PROTEIN] REDUCTASE, CHLOROPLASTIC"/>
    <property type="match status" value="1"/>
</dbReference>
<dbReference type="InterPro" id="IPR002347">
    <property type="entry name" value="SDR_fam"/>
</dbReference>
<dbReference type="InterPro" id="IPR020904">
    <property type="entry name" value="Sc_DH/Rdtase_CS"/>
</dbReference>
<dbReference type="PRINTS" id="PR00081">
    <property type="entry name" value="GDHRDH"/>
</dbReference>
<dbReference type="PROSITE" id="PS00061">
    <property type="entry name" value="ADH_SHORT"/>
    <property type="match status" value="1"/>
</dbReference>
<protein>
    <submittedName>
        <fullName evidence="4">SDR family oxidoreductase</fullName>
    </submittedName>
</protein>
<feature type="domain" description="Ketoreductase" evidence="3">
    <location>
        <begin position="3"/>
        <end position="200"/>
    </location>
</feature>
<dbReference type="PRINTS" id="PR00080">
    <property type="entry name" value="SDRFAMILY"/>
</dbReference>